<proteinExistence type="inferred from homology"/>
<dbReference type="FunFam" id="3.40.50.720:FF:000528">
    <property type="entry name" value="Nucleoside-diphosphate-sugar epimerase family protein"/>
    <property type="match status" value="1"/>
</dbReference>
<dbReference type="Gene3D" id="3.90.25.10">
    <property type="entry name" value="UDP-galactose 4-epimerase, domain 1"/>
    <property type="match status" value="1"/>
</dbReference>
<dbReference type="PANTHER" id="PTHR42748">
    <property type="entry name" value="NITROGEN METABOLITE REPRESSION PROTEIN NMRA FAMILY MEMBER"/>
    <property type="match status" value="1"/>
</dbReference>
<dbReference type="EMBL" id="MU005594">
    <property type="protein sequence ID" value="KAF2680807.1"/>
    <property type="molecule type" value="Genomic_DNA"/>
</dbReference>
<dbReference type="Gene3D" id="3.40.50.720">
    <property type="entry name" value="NAD(P)-binding Rossmann-like Domain"/>
    <property type="match status" value="1"/>
</dbReference>
<evidence type="ECO:0000259" key="3">
    <source>
        <dbReference type="Pfam" id="PF05368"/>
    </source>
</evidence>
<dbReference type="InterPro" id="IPR051164">
    <property type="entry name" value="NmrA-like_oxidored"/>
</dbReference>
<evidence type="ECO:0000256" key="1">
    <source>
        <dbReference type="ARBA" id="ARBA00006328"/>
    </source>
</evidence>
<dbReference type="SUPFAM" id="SSF51735">
    <property type="entry name" value="NAD(P)-binding Rossmann-fold domains"/>
    <property type="match status" value="1"/>
</dbReference>
<reference evidence="4" key="1">
    <citation type="journal article" date="2020" name="Stud. Mycol.">
        <title>101 Dothideomycetes genomes: a test case for predicting lifestyles and emergence of pathogens.</title>
        <authorList>
            <person name="Haridas S."/>
            <person name="Albert R."/>
            <person name="Binder M."/>
            <person name="Bloem J."/>
            <person name="Labutti K."/>
            <person name="Salamov A."/>
            <person name="Andreopoulos B."/>
            <person name="Baker S."/>
            <person name="Barry K."/>
            <person name="Bills G."/>
            <person name="Bluhm B."/>
            <person name="Cannon C."/>
            <person name="Castanera R."/>
            <person name="Culley D."/>
            <person name="Daum C."/>
            <person name="Ezra D."/>
            <person name="Gonzalez J."/>
            <person name="Henrissat B."/>
            <person name="Kuo A."/>
            <person name="Liang C."/>
            <person name="Lipzen A."/>
            <person name="Lutzoni F."/>
            <person name="Magnuson J."/>
            <person name="Mondo S."/>
            <person name="Nolan M."/>
            <person name="Ohm R."/>
            <person name="Pangilinan J."/>
            <person name="Park H.-J."/>
            <person name="Ramirez L."/>
            <person name="Alfaro M."/>
            <person name="Sun H."/>
            <person name="Tritt A."/>
            <person name="Yoshinaga Y."/>
            <person name="Zwiers L.-H."/>
            <person name="Turgeon B."/>
            <person name="Goodwin S."/>
            <person name="Spatafora J."/>
            <person name="Crous P."/>
            <person name="Grigoriev I."/>
        </authorList>
    </citation>
    <scope>NUCLEOTIDE SEQUENCE</scope>
    <source>
        <strain evidence="4">CBS 122367</strain>
    </source>
</reference>
<dbReference type="Proteomes" id="UP000799291">
    <property type="component" value="Unassembled WGS sequence"/>
</dbReference>
<keyword evidence="2" id="KW-0521">NADP</keyword>
<dbReference type="InterPro" id="IPR036291">
    <property type="entry name" value="NAD(P)-bd_dom_sf"/>
</dbReference>
<keyword evidence="5" id="KW-1185">Reference proteome</keyword>
<sequence>MSTRAILVTGATGKQGSAVIDALIKANTNLEIIALTRNAQSPSAKKLQQKSPKINIITGNLDAINDVFQRAKEVTRAPIWGVFSVQIAIGDGQNVQSEERQGKALVDAALSNGVSHFVYSSVDRGGATASNTTPTYVPHFASKYNVEQHLFNKAKGSDMTWTVLRPVAFLDNLTADFFGKHFSTTWQMMLAKDKKLQMVATSDIGWFAAEAFVKPEAKEYRNESISLAGDELTFGEFKTIFERKTGQKLPTTFRLVSMFINWMVKELGTMWRWFRDVGYGTDIARLRAMNPALKDFATWLETESAWKTR</sequence>
<evidence type="ECO:0000256" key="2">
    <source>
        <dbReference type="ARBA" id="ARBA00022857"/>
    </source>
</evidence>
<name>A0A6G1IRC5_9PLEO</name>
<organism evidence="4 5">
    <name type="scientific">Lentithecium fluviatile CBS 122367</name>
    <dbReference type="NCBI Taxonomy" id="1168545"/>
    <lineage>
        <taxon>Eukaryota</taxon>
        <taxon>Fungi</taxon>
        <taxon>Dikarya</taxon>
        <taxon>Ascomycota</taxon>
        <taxon>Pezizomycotina</taxon>
        <taxon>Dothideomycetes</taxon>
        <taxon>Pleosporomycetidae</taxon>
        <taxon>Pleosporales</taxon>
        <taxon>Massarineae</taxon>
        <taxon>Lentitheciaceae</taxon>
        <taxon>Lentithecium</taxon>
    </lineage>
</organism>
<evidence type="ECO:0000313" key="5">
    <source>
        <dbReference type="Proteomes" id="UP000799291"/>
    </source>
</evidence>
<gene>
    <name evidence="4" type="ORF">K458DRAFT_434081</name>
</gene>
<dbReference type="InterPro" id="IPR008030">
    <property type="entry name" value="NmrA-like"/>
</dbReference>
<dbReference type="AlphaFoldDB" id="A0A6G1IRC5"/>
<dbReference type="OrthoDB" id="9997102at2759"/>
<evidence type="ECO:0000313" key="4">
    <source>
        <dbReference type="EMBL" id="KAF2680807.1"/>
    </source>
</evidence>
<dbReference type="GO" id="GO:0005634">
    <property type="term" value="C:nucleus"/>
    <property type="evidence" value="ECO:0007669"/>
    <property type="project" value="TreeGrafter"/>
</dbReference>
<dbReference type="Pfam" id="PF05368">
    <property type="entry name" value="NmrA"/>
    <property type="match status" value="1"/>
</dbReference>
<accession>A0A6G1IRC5</accession>
<protein>
    <submittedName>
        <fullName evidence="4">NAD(P)-binding protein</fullName>
    </submittedName>
</protein>
<feature type="domain" description="NmrA-like" evidence="3">
    <location>
        <begin position="3"/>
        <end position="286"/>
    </location>
</feature>
<comment type="similarity">
    <text evidence="1">Belongs to the NmrA-type oxidoreductase family.</text>
</comment>
<dbReference type="PANTHER" id="PTHR42748:SF7">
    <property type="entry name" value="NMRA LIKE REDOX SENSOR 1-RELATED"/>
    <property type="match status" value="1"/>
</dbReference>